<proteinExistence type="predicted"/>
<dbReference type="AlphaFoldDB" id="A0AAN0Y2D7"/>
<dbReference type="InterPro" id="IPR045538">
    <property type="entry name" value="CIS_TMP"/>
</dbReference>
<name>A0AAN0Y2D7_VIBNA</name>
<organism evidence="1 2">
    <name type="scientific">Vibrio natriegens NBRC 15636 = ATCC 14048 = DSM 759</name>
    <dbReference type="NCBI Taxonomy" id="1219067"/>
    <lineage>
        <taxon>Bacteria</taxon>
        <taxon>Pseudomonadati</taxon>
        <taxon>Pseudomonadota</taxon>
        <taxon>Gammaproteobacteria</taxon>
        <taxon>Vibrionales</taxon>
        <taxon>Vibrionaceae</taxon>
        <taxon>Vibrio</taxon>
    </lineage>
</organism>
<dbReference type="EMBL" id="CP016345">
    <property type="protein sequence ID" value="ANQ12509.1"/>
    <property type="molecule type" value="Genomic_DNA"/>
</dbReference>
<accession>A0AAN0Y2D7</accession>
<dbReference type="GeneID" id="70912417"/>
<dbReference type="RefSeq" id="WP_020333189.1">
    <property type="nucleotide sequence ID" value="NZ_ATFJ01000003.1"/>
</dbReference>
<dbReference type="Pfam" id="PF19268">
    <property type="entry name" value="CIS_TMP"/>
    <property type="match status" value="2"/>
</dbReference>
<dbReference type="KEGG" id="vna:PN96_06410"/>
<reference evidence="1 2" key="1">
    <citation type="submission" date="2016-07" db="EMBL/GenBank/DDBJ databases">
        <title>Developing Vibrio natriegens as a novel, fast-growing host for biotechnology.</title>
        <authorList>
            <person name="Weinstock M.T."/>
            <person name="Hesek E.D."/>
            <person name="Wilson C.M."/>
            <person name="Gibson D.G."/>
        </authorList>
    </citation>
    <scope>NUCLEOTIDE SEQUENCE [LARGE SCALE GENOMIC DNA]</scope>
    <source>
        <strain evidence="1 2">ATCC 14048</strain>
    </source>
</reference>
<gene>
    <name evidence="1" type="ORF">BA890_06940</name>
</gene>
<protein>
    <submittedName>
        <fullName evidence="1">Uncharacterized protein</fullName>
    </submittedName>
</protein>
<keyword evidence="2" id="KW-1185">Reference proteome</keyword>
<evidence type="ECO:0000313" key="2">
    <source>
        <dbReference type="Proteomes" id="UP000092741"/>
    </source>
</evidence>
<evidence type="ECO:0000313" key="1">
    <source>
        <dbReference type="EMBL" id="ANQ12509.1"/>
    </source>
</evidence>
<sequence>MIKADKIASKPETQTHLFKQVELDIEFDNAVDAEQFEAEAYQWLINDLLPSMDELLNQICSPDIVICIDKIELDTGDISSTNLRPALQTQILRLLYQELYRKTSLDASSRMRKSNIHMSQIQVSESIENGANQHELDDYRWQQAWHFIATGQLAWPFKYQQQLSETGVIEALLNAPDRINNALEFADNSETLCLRLAMQLPEQSLAQLLPLLSHKNRLAVMIALLETGGIHHDSGLKTQLTNHWNYYVDTAISNRNLSAFLPHWDQLMARYASSILFALGKHSKDPRLPLLLIQSLDENRRFSLLERLEPLHYPFLAQLLSRPQLWLPTKNSAPATSSTAVYSAVSNQQVTLQLWHFTFHYVLVERGSHFNKQQYMKSVIVKMAAMHNLNASTLLADLRNRLQMTGIDSALRQQMMKLLDAIEPDIFRVNSDKASPSDTDKAAYETQISWNTLAQDHSRVSTNTSKSDSLTALLLILQHGDEKSLLRALPDERRFIKGLLLWIGQLAAVRQHWSEHYSDATLFRFIDIIEPRANEVVHDIISNRHHIERTIITETESKPVEDHALRSSLWQFTLSYLLVERGSEFNKRSYLLSLTHQIASHRNIHHLDLVQSLLSSLNTQTNYRLVQSLRSLLPALKSTNHNLSLETPQDADTPLQANQHWLNSVISSHINVPVEVIQALADAKPEQWQRLLKTARSSLDAKSLAAVIIELSQSGTIQKRWIQHFDEQTLFQLLTLANKDLSTVAIDVLSMRSWIADSIHELTHHPKTSIRSSIDRLIWKWIWEASLTQTGLSFSAETALRSILLTLSNHFQIEAAQLAHTMVIKGKHNSERFNGSRITNGSIQAVLEQVLMERTSGTDISSSQHFRGHSASSTQNDTIAHITNWDFLQSSQIDETKLELALNLDHHALWTRLSAELLNPEKLASWIDGLTDHYHFQVFAKQYTNFVPVMVSLYQTFSLLMGNTQKWKQVFWRVIYHRLLLQGITASAVQLLHVVLNDLTAYPVIMDKLEDDDKSDKTKQLAEKLNLSRQSTLFPLLEEISRNTLPLKLTAPVPPAGLDRSQPQVQRLYNSIENVAEPSRSEMKSKPLLWKAPNEKENKKSEPININNAGLVLASTYIPTLFQRLNLTDGKVFVSKEAKYQALFCLQYLVDGRSEAPEYLLPLNKILCGIPISTPIPSQVDLPSEAISIIDGLLNAIISHWNSLGSTSIEGLRTTFIQREGQLLDEEKQWQLSVIPGAFDMLLDQIPWSFQTIKFPWMDKPLFVTWR</sequence>
<dbReference type="Proteomes" id="UP000092741">
    <property type="component" value="Chromosome 1"/>
</dbReference>